<keyword evidence="11" id="KW-1185">Reference proteome</keyword>
<evidence type="ECO:0000256" key="6">
    <source>
        <dbReference type="ARBA" id="ARBA00023136"/>
    </source>
</evidence>
<dbReference type="EMBL" id="CP002243">
    <property type="protein sequence ID" value="AEI75071.1"/>
    <property type="molecule type" value="Genomic_DNA"/>
</dbReference>
<dbReference type="InterPro" id="IPR017871">
    <property type="entry name" value="ABC_transporter-like_CS"/>
</dbReference>
<evidence type="ECO:0000259" key="9">
    <source>
        <dbReference type="PROSITE" id="PS50929"/>
    </source>
</evidence>
<feature type="transmembrane region" description="Helical" evidence="7">
    <location>
        <begin position="135"/>
        <end position="158"/>
    </location>
</feature>
<dbReference type="GO" id="GO:0005886">
    <property type="term" value="C:plasma membrane"/>
    <property type="evidence" value="ECO:0007669"/>
    <property type="project" value="UniProtKB-SubCell"/>
</dbReference>
<keyword evidence="2 7" id="KW-0812">Transmembrane</keyword>
<keyword evidence="6 7" id="KW-0472">Membrane</keyword>
<dbReference type="InterPro" id="IPR003593">
    <property type="entry name" value="AAA+_ATPase"/>
</dbReference>
<dbReference type="GO" id="GO:0034040">
    <property type="term" value="F:ATPase-coupled lipid transmembrane transporter activity"/>
    <property type="evidence" value="ECO:0007669"/>
    <property type="project" value="TreeGrafter"/>
</dbReference>
<dbReference type="PROSITE" id="PS50893">
    <property type="entry name" value="ABC_TRANSPORTER_2"/>
    <property type="match status" value="1"/>
</dbReference>
<accession>F7XY95</accession>
<gene>
    <name evidence="10" type="primary">cydC</name>
    <name evidence="10" type="ordered locus">MEPCIT_453</name>
</gene>
<evidence type="ECO:0000256" key="3">
    <source>
        <dbReference type="ARBA" id="ARBA00022741"/>
    </source>
</evidence>
<feature type="domain" description="ABC transmembrane type-1" evidence="9">
    <location>
        <begin position="19"/>
        <end position="301"/>
    </location>
</feature>
<dbReference type="GO" id="GO:0016887">
    <property type="term" value="F:ATP hydrolysis activity"/>
    <property type="evidence" value="ECO:0007669"/>
    <property type="project" value="InterPro"/>
</dbReference>
<dbReference type="PROSITE" id="PS50929">
    <property type="entry name" value="ABC_TM1F"/>
    <property type="match status" value="1"/>
</dbReference>
<comment type="subcellular location">
    <subcellularLocation>
        <location evidence="1">Cell membrane</location>
        <topology evidence="1">Multi-pass membrane protein</topology>
    </subcellularLocation>
</comment>
<evidence type="ECO:0000256" key="4">
    <source>
        <dbReference type="ARBA" id="ARBA00022840"/>
    </source>
</evidence>
<feature type="transmembrane region" description="Helical" evidence="7">
    <location>
        <begin position="12"/>
        <end position="35"/>
    </location>
</feature>
<dbReference type="InterPro" id="IPR039421">
    <property type="entry name" value="Type_1_exporter"/>
</dbReference>
<keyword evidence="5 7" id="KW-1133">Transmembrane helix</keyword>
<dbReference type="PROSITE" id="PS00211">
    <property type="entry name" value="ABC_TRANSPORTER_1"/>
    <property type="match status" value="1"/>
</dbReference>
<evidence type="ECO:0000313" key="10">
    <source>
        <dbReference type="EMBL" id="AEI75071.1"/>
    </source>
</evidence>
<feature type="transmembrane region" description="Helical" evidence="7">
    <location>
        <begin position="274"/>
        <end position="299"/>
    </location>
</feature>
<dbReference type="SUPFAM" id="SSF52540">
    <property type="entry name" value="P-loop containing nucleoside triphosphate hydrolases"/>
    <property type="match status" value="1"/>
</dbReference>
<dbReference type="SMART" id="SM00382">
    <property type="entry name" value="AAA"/>
    <property type="match status" value="1"/>
</dbReference>
<dbReference type="eggNOG" id="COG4987">
    <property type="taxonomic scope" value="Bacteria"/>
</dbReference>
<dbReference type="Gene3D" id="3.40.50.300">
    <property type="entry name" value="P-loop containing nucleotide triphosphate hydrolases"/>
    <property type="match status" value="1"/>
</dbReference>
<evidence type="ECO:0000256" key="1">
    <source>
        <dbReference type="ARBA" id="ARBA00004651"/>
    </source>
</evidence>
<dbReference type="HOGENOM" id="CLU_000604_84_9_6"/>
<dbReference type="PANTHER" id="PTHR24221:SF653">
    <property type="entry name" value="TRANSPORT ATP-BINDING PROTEIN CYDC"/>
    <property type="match status" value="1"/>
</dbReference>
<dbReference type="InterPro" id="IPR027417">
    <property type="entry name" value="P-loop_NTPase"/>
</dbReference>
<dbReference type="NCBIfam" id="NF008364">
    <property type="entry name" value="PRK11160.1"/>
    <property type="match status" value="1"/>
</dbReference>
<evidence type="ECO:0000256" key="7">
    <source>
        <dbReference type="SAM" id="Phobius"/>
    </source>
</evidence>
<feature type="transmembrane region" description="Helical" evidence="7">
    <location>
        <begin position="165"/>
        <end position="185"/>
    </location>
</feature>
<evidence type="ECO:0000256" key="2">
    <source>
        <dbReference type="ARBA" id="ARBA00022692"/>
    </source>
</evidence>
<dbReference type="Gene3D" id="1.20.1560.10">
    <property type="entry name" value="ABC transporter type 1, transmembrane domain"/>
    <property type="match status" value="1"/>
</dbReference>
<dbReference type="GO" id="GO:0005524">
    <property type="term" value="F:ATP binding"/>
    <property type="evidence" value="ECO:0007669"/>
    <property type="project" value="UniProtKB-KW"/>
</dbReference>
<dbReference type="InterPro" id="IPR003439">
    <property type="entry name" value="ABC_transporter-like_ATP-bd"/>
</dbReference>
<dbReference type="GO" id="GO:0034775">
    <property type="term" value="P:glutathione transmembrane transport"/>
    <property type="evidence" value="ECO:0007669"/>
    <property type="project" value="InterPro"/>
</dbReference>
<organism evidence="10 11">
    <name type="scientific">Moranella endobia (strain PCIT)</name>
    <dbReference type="NCBI Taxonomy" id="903503"/>
    <lineage>
        <taxon>Bacteria</taxon>
        <taxon>Pseudomonadati</taxon>
        <taxon>Pseudomonadota</taxon>
        <taxon>Gammaproteobacteria</taxon>
        <taxon>Enterobacterales</taxon>
        <taxon>Enterobacteriaceae</taxon>
        <taxon>Candidatus Moranella</taxon>
    </lineage>
</organism>
<dbReference type="Pfam" id="PF00005">
    <property type="entry name" value="ABC_tran"/>
    <property type="match status" value="1"/>
</dbReference>
<feature type="transmembrane region" description="Helical" evidence="7">
    <location>
        <begin position="244"/>
        <end position="267"/>
    </location>
</feature>
<dbReference type="OrthoDB" id="9802264at2"/>
<dbReference type="SUPFAM" id="SSF90123">
    <property type="entry name" value="ABC transporter transmembrane region"/>
    <property type="match status" value="1"/>
</dbReference>
<evidence type="ECO:0000259" key="8">
    <source>
        <dbReference type="PROSITE" id="PS50893"/>
    </source>
</evidence>
<dbReference type="InterPro" id="IPR011527">
    <property type="entry name" value="ABC1_TM_dom"/>
</dbReference>
<evidence type="ECO:0000256" key="5">
    <source>
        <dbReference type="ARBA" id="ARBA00022989"/>
    </source>
</evidence>
<dbReference type="InterPro" id="IPR036640">
    <property type="entry name" value="ABC1_TM_sf"/>
</dbReference>
<protein>
    <submittedName>
        <fullName evidence="10">Thiol reductant ABC exporter, CydC subunit</fullName>
    </submittedName>
</protein>
<keyword evidence="4" id="KW-0067">ATP-binding</keyword>
<proteinExistence type="predicted"/>
<dbReference type="NCBIfam" id="TIGR02868">
    <property type="entry name" value="CydC"/>
    <property type="match status" value="1"/>
</dbReference>
<dbReference type="InterPro" id="IPR014223">
    <property type="entry name" value="ABC_CydC/D"/>
</dbReference>
<feature type="transmembrane region" description="Helical" evidence="7">
    <location>
        <begin position="96"/>
        <end position="115"/>
    </location>
</feature>
<feature type="domain" description="ABC transporter" evidence="8">
    <location>
        <begin position="334"/>
        <end position="571"/>
    </location>
</feature>
<dbReference type="STRING" id="903503.MEPCIT_453"/>
<dbReference type="GO" id="GO:0140359">
    <property type="term" value="F:ABC-type transporter activity"/>
    <property type="evidence" value="ECO:0007669"/>
    <property type="project" value="InterPro"/>
</dbReference>
<evidence type="ECO:0000313" key="11">
    <source>
        <dbReference type="Proteomes" id="UP000000504"/>
    </source>
</evidence>
<keyword evidence="3" id="KW-0547">Nucleotide-binding</keyword>
<name>F7XY95_MOREP</name>
<dbReference type="AlphaFoldDB" id="F7XY95"/>
<feature type="transmembrane region" description="Helical" evidence="7">
    <location>
        <begin position="41"/>
        <end position="62"/>
    </location>
</feature>
<sequence>MRALMPYLKLYRCYGGQLVLGIMLTIVTLLASISLLTLSGWFITSAATVGTAAGLYSFNYMLPAAGVRSAAITRTAGRWAERVVSHDATFRILQHLRLYIFRSIMPLSPGSIARFRQAELLNSLVVDVDMLDHLYLRVIAPLAGAVVVTFTVTTGICLLDLRSGLTLGAVLLAIISLFPLLFYLIGKPTGAALTALRADYRLLLNTWLSSNAELTLYGAAEHYRYQLDAIEQLWQEHQRRHSSLVASAQSMLLLLAGLTLTLVLWLANELQRSFIALFVFATLTAFEALGPVVSAFQYLGQVIAAAKNLNLVLHQSPEVLFPTAGPAPAAHVALSVMRVRFQYPEQVVPAINNLSLTVAVGEQIAILGHTGSGKSTLLQLLTRAWDPQAGEITINGVLLHKWSERALREMTAVVPQRVHIFSATLRANLRLAAQDADANANDEQLCAVMQQLGLDTLLMGDGLNTWLGEGGRALSGGEQRRIGIARALLHSAPLLLLDETNEGLDLFTAQQIRHLLTTRGKERTVIIVTHHLLGLEHFDRIYIIDRGTVIEQGSHQSLMEQRGRYYQYHQIVH</sequence>
<reference key="1">
    <citation type="submission" date="2010-09" db="EMBL/GenBank/DDBJ databases">
        <title>An interdependent metabolic patchwork in the nested three-way symbiosis of mealybugs.</title>
        <authorList>
            <person name="McCutcheon J.P."/>
            <person name="von Dohlen C.D."/>
        </authorList>
    </citation>
    <scope>NUCLEOTIDE SEQUENCE</scope>
    <source>
        <strain>PCIT</strain>
    </source>
</reference>
<dbReference type="PANTHER" id="PTHR24221">
    <property type="entry name" value="ATP-BINDING CASSETTE SUB-FAMILY B"/>
    <property type="match status" value="1"/>
</dbReference>
<dbReference type="KEGG" id="men:MEPCIT_453"/>
<reference evidence="10 11" key="2">
    <citation type="journal article" date="2011" name="Curr. Biol.">
        <title>An interdependent metabolic patchwork in the nested symbiosis of mealybugs.</title>
        <authorList>
            <person name="McCutcheon J.P."/>
            <person name="von Dohlen C.D."/>
        </authorList>
    </citation>
    <scope>NUCLEOTIDE SEQUENCE [LARGE SCALE GENOMIC DNA]</scope>
    <source>
        <strain evidence="10 11">PCIT</strain>
    </source>
</reference>
<dbReference type="CDD" id="cd18585">
    <property type="entry name" value="ABC_6TM_CydC"/>
    <property type="match status" value="1"/>
</dbReference>
<dbReference type="Proteomes" id="UP000000504">
    <property type="component" value="Chromosome"/>
</dbReference>
<dbReference type="GO" id="GO:0045454">
    <property type="term" value="P:cell redox homeostasis"/>
    <property type="evidence" value="ECO:0007669"/>
    <property type="project" value="InterPro"/>
</dbReference>
<dbReference type="RefSeq" id="WP_013975821.1">
    <property type="nucleotide sequence ID" value="NC_015735.1"/>
</dbReference>